<feature type="domain" description="PAS" evidence="13">
    <location>
        <begin position="137"/>
        <end position="182"/>
    </location>
</feature>
<dbReference type="SUPFAM" id="SSF47384">
    <property type="entry name" value="Homodimeric domain of signal transducing histidine kinase"/>
    <property type="match status" value="1"/>
</dbReference>
<evidence type="ECO:0000256" key="5">
    <source>
        <dbReference type="ARBA" id="ARBA00022679"/>
    </source>
</evidence>
<dbReference type="Proteomes" id="UP000287447">
    <property type="component" value="Unassembled WGS sequence"/>
</dbReference>
<accession>A0A437QGG0</accession>
<protein>
    <recommendedName>
        <fullName evidence="3">histidine kinase</fullName>
        <ecNumber evidence="3">2.7.13.3</ecNumber>
    </recommendedName>
</protein>
<dbReference type="Gene3D" id="3.30.565.10">
    <property type="entry name" value="Histidine kinase-like ATPase, C-terminal domain"/>
    <property type="match status" value="1"/>
</dbReference>
<evidence type="ECO:0000256" key="4">
    <source>
        <dbReference type="ARBA" id="ARBA00022553"/>
    </source>
</evidence>
<feature type="coiled-coil region" evidence="11">
    <location>
        <begin position="378"/>
        <end position="408"/>
    </location>
</feature>
<keyword evidence="6" id="KW-0547">Nucleotide-binding</keyword>
<comment type="catalytic activity">
    <reaction evidence="1">
        <text>ATP + protein L-histidine = ADP + protein N-phospho-L-histidine.</text>
        <dbReference type="EC" id="2.7.13.3"/>
    </reaction>
</comment>
<dbReference type="SUPFAM" id="SSF55874">
    <property type="entry name" value="ATPase domain of HSP90 chaperone/DNA topoisomerase II/histidine kinase"/>
    <property type="match status" value="1"/>
</dbReference>
<evidence type="ECO:0000256" key="7">
    <source>
        <dbReference type="ARBA" id="ARBA00022777"/>
    </source>
</evidence>
<reference evidence="16" key="1">
    <citation type="submission" date="2019-01" db="EMBL/GenBank/DDBJ databases">
        <title>Gri0909 isolated from a small marine red alga.</title>
        <authorList>
            <person name="Kim J."/>
            <person name="Jeong S.E."/>
            <person name="Jeon C.O."/>
        </authorList>
    </citation>
    <scope>NUCLEOTIDE SEQUENCE [LARGE SCALE GENOMIC DNA]</scope>
    <source>
        <strain evidence="16">Gri0909</strain>
    </source>
</reference>
<proteinExistence type="predicted"/>
<dbReference type="InterPro" id="IPR035965">
    <property type="entry name" value="PAS-like_dom_sf"/>
</dbReference>
<comment type="subcellular location">
    <subcellularLocation>
        <location evidence="2">Membrane</location>
    </subcellularLocation>
</comment>
<comment type="caution">
    <text evidence="15">The sequence shown here is derived from an EMBL/GenBank/DDBJ whole genome shotgun (WGS) entry which is preliminary data.</text>
</comment>
<dbReference type="Gene3D" id="1.10.287.130">
    <property type="match status" value="1"/>
</dbReference>
<dbReference type="InterPro" id="IPR036097">
    <property type="entry name" value="HisK_dim/P_sf"/>
</dbReference>
<dbReference type="GO" id="GO:0000155">
    <property type="term" value="F:phosphorelay sensor kinase activity"/>
    <property type="evidence" value="ECO:0007669"/>
    <property type="project" value="InterPro"/>
</dbReference>
<dbReference type="CDD" id="cd00082">
    <property type="entry name" value="HisKA"/>
    <property type="match status" value="1"/>
</dbReference>
<evidence type="ECO:0000256" key="1">
    <source>
        <dbReference type="ARBA" id="ARBA00000085"/>
    </source>
</evidence>
<dbReference type="Pfam" id="PF13426">
    <property type="entry name" value="PAS_9"/>
    <property type="match status" value="1"/>
</dbReference>
<dbReference type="AlphaFoldDB" id="A0A437QGG0"/>
<keyword evidence="9" id="KW-0902">Two-component regulatory system</keyword>
<dbReference type="EMBL" id="SADE01000004">
    <property type="protein sequence ID" value="RVU33639.1"/>
    <property type="molecule type" value="Genomic_DNA"/>
</dbReference>
<keyword evidence="8" id="KW-0067">ATP-binding</keyword>
<feature type="domain" description="PAC" evidence="14">
    <location>
        <begin position="210"/>
        <end position="262"/>
    </location>
</feature>
<dbReference type="GO" id="GO:0005886">
    <property type="term" value="C:plasma membrane"/>
    <property type="evidence" value="ECO:0007669"/>
    <property type="project" value="TreeGrafter"/>
</dbReference>
<keyword evidence="7" id="KW-0418">Kinase</keyword>
<dbReference type="PANTHER" id="PTHR43047:SF63">
    <property type="entry name" value="HISTIDINE KINASE"/>
    <property type="match status" value="1"/>
</dbReference>
<name>A0A437QGG0_9PROT</name>
<keyword evidence="16" id="KW-1185">Reference proteome</keyword>
<dbReference type="InterPro" id="IPR004358">
    <property type="entry name" value="Sig_transdc_His_kin-like_C"/>
</dbReference>
<dbReference type="SMART" id="SM00387">
    <property type="entry name" value="HATPase_c"/>
    <property type="match status" value="1"/>
</dbReference>
<dbReference type="CDD" id="cd16922">
    <property type="entry name" value="HATPase_EvgS-ArcB-TorS-like"/>
    <property type="match status" value="1"/>
</dbReference>
<dbReference type="PROSITE" id="PS50113">
    <property type="entry name" value="PAC"/>
    <property type="match status" value="1"/>
</dbReference>
<dbReference type="FunFam" id="1.10.287.130:FF:000038">
    <property type="entry name" value="Sensory transduction histidine kinase"/>
    <property type="match status" value="1"/>
</dbReference>
<keyword evidence="4" id="KW-0597">Phosphoprotein</keyword>
<dbReference type="InterPro" id="IPR005467">
    <property type="entry name" value="His_kinase_dom"/>
</dbReference>
<dbReference type="Pfam" id="PF00512">
    <property type="entry name" value="HisKA"/>
    <property type="match status" value="1"/>
</dbReference>
<dbReference type="SUPFAM" id="SSF55785">
    <property type="entry name" value="PYP-like sensor domain (PAS domain)"/>
    <property type="match status" value="1"/>
</dbReference>
<sequence>MVVRADIADHLQELLDADDSEFGFVLLDPDDILVYASKGLGQAFPGVDIPSKLYRPYAEVLGALITVGTQTGKALAPEDQLETHLKWHEDPKYPLEVLTNKGQWIRYRERRLKGGYTAGVFIDITDVKKRELLLATREQRLADYAEAGSEWLWQTDEDHRYTYFSQGLLPHTGFSPEELIGKCRRDMIANGATSESLEHFAALEEHRAFQDFRYPTKGRDGKILYISVSGVPFFDKDGSFKGYRGVGQDVTPHVLAEQREEQAHARLSDAVNGLHGGILMFDVNERLIVTNIQSRNLYSGVADRIKVGIPMQEAVAALLQRDYEESGKTLTPEAITCELTRWRSPHLSDLQFPLGDAWIERRVAPTKAGGALIMEIDVTALKRRERELELAKEEAERANRTRTQFMAQMSHELRTPLNSIIGFAEVIHDELYGELPSPKYKDFANDIRESGRHLLSIINDILDLAKGEAGQRTLNPEPVSVPEAAVASLKLVKQRADAIGLTLVNNIPNDLPAVLSEDKLVRQMLINLISNAVKFTESGGTITISAEMARDGGLNIVVEDTGIGMAESEIEQAMLPFTQIDSDLTRQYEGTGLGLPLVDSLMKLHDGLFRLESTVGVGTRASLCFPAKAVIAEAVHPAEAIQST</sequence>
<evidence type="ECO:0000259" key="12">
    <source>
        <dbReference type="PROSITE" id="PS50109"/>
    </source>
</evidence>
<keyword evidence="10" id="KW-0472">Membrane</keyword>
<dbReference type="PANTHER" id="PTHR43047">
    <property type="entry name" value="TWO-COMPONENT HISTIDINE PROTEIN KINASE"/>
    <property type="match status" value="1"/>
</dbReference>
<dbReference type="InterPro" id="IPR000700">
    <property type="entry name" value="PAS-assoc_C"/>
</dbReference>
<keyword evidence="5" id="KW-0808">Transferase</keyword>
<evidence type="ECO:0000256" key="6">
    <source>
        <dbReference type="ARBA" id="ARBA00022741"/>
    </source>
</evidence>
<dbReference type="InterPro" id="IPR003661">
    <property type="entry name" value="HisK_dim/P_dom"/>
</dbReference>
<feature type="domain" description="Histidine kinase" evidence="12">
    <location>
        <begin position="408"/>
        <end position="629"/>
    </location>
</feature>
<evidence type="ECO:0000256" key="10">
    <source>
        <dbReference type="ARBA" id="ARBA00023136"/>
    </source>
</evidence>
<evidence type="ECO:0000313" key="16">
    <source>
        <dbReference type="Proteomes" id="UP000287447"/>
    </source>
</evidence>
<dbReference type="PRINTS" id="PR00344">
    <property type="entry name" value="BCTRLSENSOR"/>
</dbReference>
<dbReference type="PROSITE" id="PS50109">
    <property type="entry name" value="HIS_KIN"/>
    <property type="match status" value="1"/>
</dbReference>
<dbReference type="PROSITE" id="PS50112">
    <property type="entry name" value="PAS"/>
    <property type="match status" value="1"/>
</dbReference>
<dbReference type="SMART" id="SM00388">
    <property type="entry name" value="HisKA"/>
    <property type="match status" value="1"/>
</dbReference>
<dbReference type="Pfam" id="PF02518">
    <property type="entry name" value="HATPase_c"/>
    <property type="match status" value="1"/>
</dbReference>
<gene>
    <name evidence="15" type="ORF">EOI86_21000</name>
</gene>
<evidence type="ECO:0000256" key="2">
    <source>
        <dbReference type="ARBA" id="ARBA00004370"/>
    </source>
</evidence>
<dbReference type="Pfam" id="PF12860">
    <property type="entry name" value="PAS_7"/>
    <property type="match status" value="1"/>
</dbReference>
<dbReference type="RefSeq" id="WP_127767669.1">
    <property type="nucleotide sequence ID" value="NZ_SADE01000004.1"/>
</dbReference>
<dbReference type="InterPro" id="IPR000014">
    <property type="entry name" value="PAS"/>
</dbReference>
<dbReference type="CDD" id="cd00130">
    <property type="entry name" value="PAS"/>
    <property type="match status" value="1"/>
</dbReference>
<dbReference type="SMART" id="SM00091">
    <property type="entry name" value="PAS"/>
    <property type="match status" value="1"/>
</dbReference>
<dbReference type="OrthoDB" id="8477705at2"/>
<evidence type="ECO:0000259" key="14">
    <source>
        <dbReference type="PROSITE" id="PS50113"/>
    </source>
</evidence>
<dbReference type="GO" id="GO:0005524">
    <property type="term" value="F:ATP binding"/>
    <property type="evidence" value="ECO:0007669"/>
    <property type="project" value="UniProtKB-KW"/>
</dbReference>
<dbReference type="NCBIfam" id="TIGR00229">
    <property type="entry name" value="sensory_box"/>
    <property type="match status" value="1"/>
</dbReference>
<evidence type="ECO:0000256" key="3">
    <source>
        <dbReference type="ARBA" id="ARBA00012438"/>
    </source>
</evidence>
<dbReference type="GO" id="GO:0009927">
    <property type="term" value="F:histidine phosphotransfer kinase activity"/>
    <property type="evidence" value="ECO:0007669"/>
    <property type="project" value="TreeGrafter"/>
</dbReference>
<dbReference type="EC" id="2.7.13.3" evidence="3"/>
<evidence type="ECO:0000256" key="9">
    <source>
        <dbReference type="ARBA" id="ARBA00023012"/>
    </source>
</evidence>
<evidence type="ECO:0000256" key="8">
    <source>
        <dbReference type="ARBA" id="ARBA00022840"/>
    </source>
</evidence>
<dbReference type="InterPro" id="IPR003594">
    <property type="entry name" value="HATPase_dom"/>
</dbReference>
<dbReference type="InterPro" id="IPR036890">
    <property type="entry name" value="HATPase_C_sf"/>
</dbReference>
<evidence type="ECO:0000256" key="11">
    <source>
        <dbReference type="SAM" id="Coils"/>
    </source>
</evidence>
<dbReference type="Gene3D" id="3.30.450.20">
    <property type="entry name" value="PAS domain"/>
    <property type="match status" value="1"/>
</dbReference>
<organism evidence="15 16">
    <name type="scientific">Hwanghaeella grinnelliae</name>
    <dbReference type="NCBI Taxonomy" id="2500179"/>
    <lineage>
        <taxon>Bacteria</taxon>
        <taxon>Pseudomonadati</taxon>
        <taxon>Pseudomonadota</taxon>
        <taxon>Alphaproteobacteria</taxon>
        <taxon>Rhodospirillales</taxon>
        <taxon>Rhodospirillaceae</taxon>
        <taxon>Hwanghaeella</taxon>
    </lineage>
</organism>
<evidence type="ECO:0000313" key="15">
    <source>
        <dbReference type="EMBL" id="RVU33639.1"/>
    </source>
</evidence>
<evidence type="ECO:0000259" key="13">
    <source>
        <dbReference type="PROSITE" id="PS50112"/>
    </source>
</evidence>
<keyword evidence="11" id="KW-0175">Coiled coil</keyword>